<gene>
    <name evidence="16" type="ORF">ATEIFO6365_0008046400</name>
</gene>
<evidence type="ECO:0000256" key="13">
    <source>
        <dbReference type="RuleBase" id="RU361209"/>
    </source>
</evidence>
<accession>A0A5M3ZAC9</accession>
<dbReference type="GO" id="GO:0031505">
    <property type="term" value="P:fungal-type cell wall organization"/>
    <property type="evidence" value="ECO:0007669"/>
    <property type="project" value="TreeGrafter"/>
</dbReference>
<feature type="signal peptide" evidence="13">
    <location>
        <begin position="1"/>
        <end position="18"/>
    </location>
</feature>
<evidence type="ECO:0000256" key="5">
    <source>
        <dbReference type="ARBA" id="ARBA00022622"/>
    </source>
</evidence>
<feature type="region of interest" description="Disordered" evidence="14">
    <location>
        <begin position="590"/>
        <end position="609"/>
    </location>
</feature>
<dbReference type="EMBL" id="BLJY01000008">
    <property type="protein sequence ID" value="GFF18520.1"/>
    <property type="molecule type" value="Genomic_DNA"/>
</dbReference>
<evidence type="ECO:0000256" key="3">
    <source>
        <dbReference type="ARBA" id="ARBA00007528"/>
    </source>
</evidence>
<dbReference type="InterPro" id="IPR011701">
    <property type="entry name" value="MFS"/>
</dbReference>
<reference evidence="16 17" key="1">
    <citation type="submission" date="2020-01" db="EMBL/GenBank/DDBJ databases">
        <title>Aspergillus terreus IFO 6365 whole genome shotgun sequence.</title>
        <authorList>
            <person name="Kanamasa S."/>
            <person name="Takahashi H."/>
        </authorList>
    </citation>
    <scope>NUCLEOTIDE SEQUENCE [LARGE SCALE GENOMIC DNA]</scope>
    <source>
        <strain evidence="16 17">IFO 6365</strain>
    </source>
</reference>
<evidence type="ECO:0000256" key="7">
    <source>
        <dbReference type="ARBA" id="ARBA00022729"/>
    </source>
</evidence>
<comment type="function">
    <text evidence="12">Splits internally a 1,3-beta-glucan molecule and transfers the newly generated reducing end (the donor) to the non-reducing end of another 1,3-beta-glucan molecule (the acceptor) forming a 1,3-beta linkage, resulting in the elongation of 1,3-beta-glucan chains in the cell wall. Involved in cell wall morphogenesis.</text>
</comment>
<keyword evidence="4" id="KW-1003">Cell membrane</keyword>
<dbReference type="Gene3D" id="3.20.20.80">
    <property type="entry name" value="Glycosidases"/>
    <property type="match status" value="1"/>
</dbReference>
<dbReference type="InterPro" id="IPR004886">
    <property type="entry name" value="Glucanosyltransferase"/>
</dbReference>
<evidence type="ECO:0000256" key="8">
    <source>
        <dbReference type="ARBA" id="ARBA00023136"/>
    </source>
</evidence>
<dbReference type="Gene3D" id="1.20.1250.20">
    <property type="entry name" value="MFS general substrate transporter like domains"/>
    <property type="match status" value="1"/>
</dbReference>
<feature type="transmembrane region" description="Helical" evidence="15">
    <location>
        <begin position="912"/>
        <end position="933"/>
    </location>
</feature>
<evidence type="ECO:0000256" key="6">
    <source>
        <dbReference type="ARBA" id="ARBA00022679"/>
    </source>
</evidence>
<evidence type="ECO:0000256" key="2">
    <source>
        <dbReference type="ARBA" id="ARBA00004609"/>
    </source>
</evidence>
<keyword evidence="5 13" id="KW-0336">GPI-anchor</keyword>
<evidence type="ECO:0000256" key="15">
    <source>
        <dbReference type="SAM" id="Phobius"/>
    </source>
</evidence>
<dbReference type="GO" id="GO:0009277">
    <property type="term" value="C:fungal-type cell wall"/>
    <property type="evidence" value="ECO:0007669"/>
    <property type="project" value="UniProtKB-ARBA"/>
</dbReference>
<evidence type="ECO:0000256" key="10">
    <source>
        <dbReference type="ARBA" id="ARBA00023180"/>
    </source>
</evidence>
<feature type="transmembrane region" description="Helical" evidence="15">
    <location>
        <begin position="660"/>
        <end position="679"/>
    </location>
</feature>
<evidence type="ECO:0000313" key="17">
    <source>
        <dbReference type="Proteomes" id="UP000452235"/>
    </source>
</evidence>
<dbReference type="GO" id="GO:0071970">
    <property type="term" value="P:fungal-type cell wall (1-&gt;3)-beta-D-glucan biosynthetic process"/>
    <property type="evidence" value="ECO:0007669"/>
    <property type="project" value="TreeGrafter"/>
</dbReference>
<feature type="chain" id="PRO_5040558031" description="1,3-beta-glucanosyltransferase" evidence="13">
    <location>
        <begin position="19"/>
        <end position="1049"/>
    </location>
</feature>
<feature type="transmembrane region" description="Helical" evidence="15">
    <location>
        <begin position="747"/>
        <end position="770"/>
    </location>
</feature>
<dbReference type="FunFam" id="1.20.58.1040:FF:000005">
    <property type="entry name" value="1,3-beta-glucanosyltransferase"/>
    <property type="match status" value="1"/>
</dbReference>
<protein>
    <recommendedName>
        <fullName evidence="13">1,3-beta-glucanosyltransferase</fullName>
        <ecNumber evidence="13">2.4.1.-</ecNumber>
    </recommendedName>
</protein>
<keyword evidence="15" id="KW-1133">Transmembrane helix</keyword>
<dbReference type="GO" id="GO:0022857">
    <property type="term" value="F:transmembrane transporter activity"/>
    <property type="evidence" value="ECO:0007669"/>
    <property type="project" value="InterPro"/>
</dbReference>
<sequence length="1049" mass="112575">MKFSTALAGASLVGSALATLPAIESKGKKFFYSNNGTEFSIRGVAYQQEYSTNGTSESNSDYVDPLADNSKCERDIPYLKELRTNVIRTYAVDPTANHDRCMKLLDEAGIYLITDLSAPSDSINRADPQWNTDLYERYTSVIDAFANYTNVIGFFAGNEVANDNNNTNSIAYVKAAVRDMKAYIKAKNYRSSLAIGYATDDDANIRDDLKDYLVCGDTDSRIDMFGYNIYEWCGDSSFKTSGYQARTEEFKDFPVPAFFSEYGCNDPEPRKFTDVPVLFGPQMNDVWAGGIVYMYFQEANNYGLVNVDGDTVKTRSDFSYLSSQMQKVTATGVNSASYTATAAVTPSCPAVNTDWEASDDLPPSPNPDLCTCMVKSLSCVVKDSVKEKDYGDLFDYICAKGDCAGIASNSTKGDYGAYSVCSSKDQLSFVMDRYYKAQNKASDACDFNGSGQTQKSSSPDSCTSLLKQAGSAGTGTVTASPTAGGTGSMASSTSEGAAGVAASPMAVKVGSWQMGAYLMTALVAGVGMILFLTESAISPEPVAESSATQTACRAPGNVSICGVIHYPPSWPAMGPTSDFAVRSSASSLDEEVGNVPGSTLEPQKSNPQGKGYDLPTWRKCIILFVVSWMTLAVTFSSTSLLPATPEIAAEFNTTAETLNITNAGVLLAMGFSSLIWGPMNNLIGRRHAYNLAILVLCACSAGTAASINLHMFTAMRVLSGLTGTSFMVSGQTILADIFEPVVRGTAVGFFMTGTVCGPAIGPCIGGIIVTFASWRIIYWLQLGMTGLGLALSVMFVPNIQPEAKSGAARSATERIALFNPMRILRQYVYPNVFLCDLTCGLLSTFMYALLTSARAIFNPRFHLTSALVSGLFYLAPGAGFLLGSIVGGRLSDRTVRRYIARRGGVRLPQDRLNSGLLTMLLVMPAAALVYGWTLQEERGGMPVPIVAAFVGGFALMGSFNSLNTYAAEALPHKRGEVIAGKYIIQYIFSAGSSALVLPVIRRIGVGWTFTICVFFSLLGGALIAVITRWGVDMQRWAERKLNIAAKPGF</sequence>
<evidence type="ECO:0000256" key="9">
    <source>
        <dbReference type="ARBA" id="ARBA00023157"/>
    </source>
</evidence>
<dbReference type="SMART" id="SM00768">
    <property type="entry name" value="X8"/>
    <property type="match status" value="1"/>
</dbReference>
<dbReference type="GO" id="GO:0031982">
    <property type="term" value="C:vesicle"/>
    <property type="evidence" value="ECO:0007669"/>
    <property type="project" value="UniProtKB-ARBA"/>
</dbReference>
<evidence type="ECO:0000256" key="14">
    <source>
        <dbReference type="SAM" id="MobiDB-lite"/>
    </source>
</evidence>
<keyword evidence="17" id="KW-1185">Reference proteome</keyword>
<dbReference type="SUPFAM" id="SSF51445">
    <property type="entry name" value="(Trans)glycosidases"/>
    <property type="match status" value="1"/>
</dbReference>
<dbReference type="Pfam" id="PF03198">
    <property type="entry name" value="Glyco_hydro_72"/>
    <property type="match status" value="1"/>
</dbReference>
<dbReference type="EC" id="2.4.1.-" evidence="13"/>
<keyword evidence="11 13" id="KW-0449">Lipoprotein</keyword>
<dbReference type="GO" id="GO:0042124">
    <property type="term" value="F:1,3-beta-glucanosyltransferase activity"/>
    <property type="evidence" value="ECO:0007669"/>
    <property type="project" value="TreeGrafter"/>
</dbReference>
<comment type="similarity">
    <text evidence="3 13">Belongs to the glycosyl hydrolase 72 family.</text>
</comment>
<keyword evidence="7 13" id="KW-0732">Signal</keyword>
<dbReference type="PANTHER" id="PTHR31468:SF11">
    <property type="entry name" value="1,3-BETA-GLUCANOSYLTRANSFERASE"/>
    <property type="match status" value="1"/>
</dbReference>
<organism evidence="16 17">
    <name type="scientific">Aspergillus terreus</name>
    <dbReference type="NCBI Taxonomy" id="33178"/>
    <lineage>
        <taxon>Eukaryota</taxon>
        <taxon>Fungi</taxon>
        <taxon>Dikarya</taxon>
        <taxon>Ascomycota</taxon>
        <taxon>Pezizomycotina</taxon>
        <taxon>Eurotiomycetes</taxon>
        <taxon>Eurotiomycetidae</taxon>
        <taxon>Eurotiales</taxon>
        <taxon>Aspergillaceae</taxon>
        <taxon>Aspergillus</taxon>
        <taxon>Aspergillus subgen. Circumdati</taxon>
    </lineage>
</organism>
<proteinExistence type="inferred from homology"/>
<dbReference type="AlphaFoldDB" id="A0A5M3ZAC9"/>
<name>A0A5M3ZAC9_ASPTE</name>
<dbReference type="SUPFAM" id="SSF103473">
    <property type="entry name" value="MFS general substrate transporter"/>
    <property type="match status" value="1"/>
</dbReference>
<feature type="transmembrane region" description="Helical" evidence="15">
    <location>
        <begin position="945"/>
        <end position="962"/>
    </location>
</feature>
<dbReference type="CDD" id="cd17323">
    <property type="entry name" value="MFS_Tpo1_MDR_like"/>
    <property type="match status" value="1"/>
</dbReference>
<feature type="transmembrane region" description="Helical" evidence="15">
    <location>
        <begin position="1006"/>
        <end position="1031"/>
    </location>
</feature>
<keyword evidence="10" id="KW-0325">Glycoprotein</keyword>
<feature type="transmembrane region" description="Helical" evidence="15">
    <location>
        <begin position="827"/>
        <end position="850"/>
    </location>
</feature>
<dbReference type="InterPro" id="IPR020846">
    <property type="entry name" value="MFS_dom"/>
</dbReference>
<feature type="region of interest" description="Disordered" evidence="14">
    <location>
        <begin position="472"/>
        <end position="494"/>
    </location>
</feature>
<dbReference type="Pfam" id="PF07983">
    <property type="entry name" value="X8"/>
    <property type="match status" value="1"/>
</dbReference>
<feature type="transmembrane region" description="Helical" evidence="15">
    <location>
        <begin position="983"/>
        <end position="1000"/>
    </location>
</feature>
<keyword evidence="9" id="KW-1015">Disulfide bond</keyword>
<feature type="transmembrane region" description="Helical" evidence="15">
    <location>
        <begin position="620"/>
        <end position="640"/>
    </location>
</feature>
<evidence type="ECO:0000313" key="16">
    <source>
        <dbReference type="EMBL" id="GFF18520.1"/>
    </source>
</evidence>
<feature type="transmembrane region" description="Helical" evidence="15">
    <location>
        <begin position="717"/>
        <end position="735"/>
    </location>
</feature>
<dbReference type="VEuPathDB" id="FungiDB:ATEG_06726"/>
<evidence type="ECO:0000256" key="1">
    <source>
        <dbReference type="ARBA" id="ARBA00004141"/>
    </source>
</evidence>
<evidence type="ECO:0000256" key="12">
    <source>
        <dbReference type="ARBA" id="ARBA00025026"/>
    </source>
</evidence>
<feature type="transmembrane region" description="Helical" evidence="15">
    <location>
        <begin position="776"/>
        <end position="796"/>
    </location>
</feature>
<dbReference type="Gene3D" id="1.20.58.1040">
    <property type="match status" value="1"/>
</dbReference>
<keyword evidence="8 13" id="KW-0472">Membrane</keyword>
<dbReference type="InterPro" id="IPR017853">
    <property type="entry name" value="GH"/>
</dbReference>
<dbReference type="GO" id="GO:0005886">
    <property type="term" value="C:plasma membrane"/>
    <property type="evidence" value="ECO:0007669"/>
    <property type="project" value="UniProtKB-SubCell"/>
</dbReference>
<evidence type="ECO:0000256" key="11">
    <source>
        <dbReference type="ARBA" id="ARBA00023288"/>
    </source>
</evidence>
<keyword evidence="6 13" id="KW-0808">Transferase</keyword>
<comment type="subcellular location">
    <subcellularLocation>
        <location evidence="2 13">Cell membrane</location>
        <topology evidence="2 13">Lipid-anchor</topology>
        <topology evidence="2 13">GPI-anchor</topology>
    </subcellularLocation>
    <subcellularLocation>
        <location evidence="1">Membrane</location>
        <topology evidence="1">Multi-pass membrane protein</topology>
    </subcellularLocation>
</comment>
<feature type="transmembrane region" description="Helical" evidence="15">
    <location>
        <begin position="691"/>
        <end position="711"/>
    </location>
</feature>
<dbReference type="Pfam" id="PF07690">
    <property type="entry name" value="MFS_1"/>
    <property type="match status" value="1"/>
</dbReference>
<feature type="compositionally biased region" description="Polar residues" evidence="14">
    <location>
        <begin position="596"/>
        <end position="608"/>
    </location>
</feature>
<comment type="caution">
    <text evidence="16">The sequence shown here is derived from an EMBL/GenBank/DDBJ whole genome shotgun (WGS) entry which is preliminary data.</text>
</comment>
<evidence type="ECO:0000256" key="4">
    <source>
        <dbReference type="ARBA" id="ARBA00022475"/>
    </source>
</evidence>
<dbReference type="FunFam" id="3.20.20.80:FF:000038">
    <property type="entry name" value="1,3-beta-glucanosyltransferase"/>
    <property type="match status" value="1"/>
</dbReference>
<dbReference type="PROSITE" id="PS50850">
    <property type="entry name" value="MFS"/>
    <property type="match status" value="1"/>
</dbReference>
<dbReference type="InterPro" id="IPR012946">
    <property type="entry name" value="X8"/>
</dbReference>
<dbReference type="OrthoDB" id="421038at2759"/>
<feature type="transmembrane region" description="Helical" evidence="15">
    <location>
        <begin position="514"/>
        <end position="532"/>
    </location>
</feature>
<dbReference type="InterPro" id="IPR036259">
    <property type="entry name" value="MFS_trans_sf"/>
</dbReference>
<dbReference type="GO" id="GO:0098552">
    <property type="term" value="C:side of membrane"/>
    <property type="evidence" value="ECO:0007669"/>
    <property type="project" value="UniProtKB-KW"/>
</dbReference>
<dbReference type="PANTHER" id="PTHR31468">
    <property type="entry name" value="1,3-BETA-GLUCANOSYLTRANSFERASE GAS1"/>
    <property type="match status" value="1"/>
</dbReference>
<dbReference type="Proteomes" id="UP000452235">
    <property type="component" value="Unassembled WGS sequence"/>
</dbReference>
<keyword evidence="15" id="KW-0812">Transmembrane</keyword>
<feature type="transmembrane region" description="Helical" evidence="15">
    <location>
        <begin position="870"/>
        <end position="891"/>
    </location>
</feature>